<keyword evidence="2" id="KW-1133">Transmembrane helix</keyword>
<evidence type="ECO:0000256" key="1">
    <source>
        <dbReference type="SAM" id="MobiDB-lite"/>
    </source>
</evidence>
<feature type="chain" id="PRO_5030002183" evidence="3">
    <location>
        <begin position="23"/>
        <end position="426"/>
    </location>
</feature>
<keyword evidence="2" id="KW-0472">Membrane</keyword>
<feature type="region of interest" description="Disordered" evidence="1">
    <location>
        <begin position="406"/>
        <end position="426"/>
    </location>
</feature>
<feature type="signal peptide" evidence="3">
    <location>
        <begin position="1"/>
        <end position="22"/>
    </location>
</feature>
<keyword evidence="2" id="KW-0812">Transmembrane</keyword>
<protein>
    <submittedName>
        <fullName evidence="4">Uncharacterized protein</fullName>
    </submittedName>
</protein>
<evidence type="ECO:0000256" key="2">
    <source>
        <dbReference type="SAM" id="Phobius"/>
    </source>
</evidence>
<evidence type="ECO:0000313" key="4">
    <source>
        <dbReference type="EMBL" id="JAC68751.1"/>
    </source>
</evidence>
<reference evidence="4" key="1">
    <citation type="submission" date="2014-05" db="EMBL/GenBank/DDBJ databases">
        <title>The transcriptome of the halophilic microalga Tetraselmis sp. GSL018 isolated from the Great Salt Lake, Utah.</title>
        <authorList>
            <person name="Jinkerson R.E."/>
            <person name="D'Adamo S."/>
            <person name="Posewitz M.C."/>
        </authorList>
    </citation>
    <scope>NUCLEOTIDE SEQUENCE</scope>
    <source>
        <strain evidence="4">GSL018</strain>
    </source>
</reference>
<dbReference type="AlphaFoldDB" id="A0A061RE28"/>
<name>A0A061RE28_9CHLO</name>
<evidence type="ECO:0000256" key="3">
    <source>
        <dbReference type="SAM" id="SignalP"/>
    </source>
</evidence>
<gene>
    <name evidence="4" type="ORF">TSPGSL018_8003</name>
</gene>
<feature type="transmembrane region" description="Helical" evidence="2">
    <location>
        <begin position="344"/>
        <end position="367"/>
    </location>
</feature>
<accession>A0A061RE28</accession>
<proteinExistence type="predicted"/>
<sequence>MKYFAIIGIVFVIGSFFRATSGEVADDCVCKCCDSDNCGKRAFSFHSFVAGSREMCTPEACQAKFSQCLDRGSHNSDSQVFASYLDCECSCCRDDKCPELSSHRFSAGDPSRCTAQQCSARFSQCPDGGSHHIASEVFAVYHDCSCSCCSDERQCTLGNMNIYRWYSGSRGSCTPQHCSAKFKQCPDPGSHNEQYTVTALYSGAEVKDVEPSCDCACCKGSECPNGRTHHKFFAEDPTKCTAEACSANFDQCPEVGAEDGEVFPSYYNCICKCCDENSCPENVENVFYAESQSLCDPSQCSARFSSCPDLGSHNIGAEVKAVFNSAVKLVVVEDSGTASTLPTAGWVGIGIAIVLAAISIMGMVVYITMKKRKGYKWISEDQFKNLTIQANPRTNEDNGNVDIVQASEQSNSKSTEHVDIPINETD</sequence>
<organism evidence="4">
    <name type="scientific">Tetraselmis sp. GSL018</name>
    <dbReference type="NCBI Taxonomy" id="582737"/>
    <lineage>
        <taxon>Eukaryota</taxon>
        <taxon>Viridiplantae</taxon>
        <taxon>Chlorophyta</taxon>
        <taxon>core chlorophytes</taxon>
        <taxon>Chlorodendrophyceae</taxon>
        <taxon>Chlorodendrales</taxon>
        <taxon>Chlorodendraceae</taxon>
        <taxon>Tetraselmis</taxon>
    </lineage>
</organism>
<keyword evidence="3" id="KW-0732">Signal</keyword>
<dbReference type="EMBL" id="GBEZ01017597">
    <property type="protein sequence ID" value="JAC68751.1"/>
    <property type="molecule type" value="Transcribed_RNA"/>
</dbReference>